<keyword evidence="3" id="KW-1185">Reference proteome</keyword>
<dbReference type="AlphaFoldDB" id="A0A9P3G126"/>
<comment type="caution">
    <text evidence="2">The sequence shown here is derived from an EMBL/GenBank/DDBJ whole genome shotgun (WGS) entry which is preliminary data.</text>
</comment>
<reference evidence="2 3" key="1">
    <citation type="submission" date="2021-08" db="EMBL/GenBank/DDBJ databases">
        <title>Draft Genome Sequence of Phanerochaete sordida strain YK-624.</title>
        <authorList>
            <person name="Mori T."/>
            <person name="Dohra H."/>
            <person name="Suzuki T."/>
            <person name="Kawagishi H."/>
            <person name="Hirai H."/>
        </authorList>
    </citation>
    <scope>NUCLEOTIDE SEQUENCE [LARGE SCALE GENOMIC DNA]</scope>
    <source>
        <strain evidence="2 3">YK-624</strain>
    </source>
</reference>
<gene>
    <name evidence="2" type="ORF">PsYK624_023460</name>
</gene>
<protein>
    <submittedName>
        <fullName evidence="2">Uncharacterized protein</fullName>
    </submittedName>
</protein>
<name>A0A9P3G126_9APHY</name>
<sequence length="126" mass="14519">MLDVGDEQRELQHLAIPTRKGQPCYEYERWIRRRLFLRVPRKLSIRLSRRLHTPVDMCRPSTVVQLLSKLCPSVARSLANRCPKLRWQLEKSTNTPDGSPDGCPRIHSTCSATNADDARTRPTNLL</sequence>
<evidence type="ECO:0000313" key="3">
    <source>
        <dbReference type="Proteomes" id="UP000703269"/>
    </source>
</evidence>
<accession>A0A9P3G126</accession>
<organism evidence="2 3">
    <name type="scientific">Phanerochaete sordida</name>
    <dbReference type="NCBI Taxonomy" id="48140"/>
    <lineage>
        <taxon>Eukaryota</taxon>
        <taxon>Fungi</taxon>
        <taxon>Dikarya</taxon>
        <taxon>Basidiomycota</taxon>
        <taxon>Agaricomycotina</taxon>
        <taxon>Agaricomycetes</taxon>
        <taxon>Polyporales</taxon>
        <taxon>Phanerochaetaceae</taxon>
        <taxon>Phanerochaete</taxon>
    </lineage>
</organism>
<dbReference type="EMBL" id="BPQB01000003">
    <property type="protein sequence ID" value="GJE86266.1"/>
    <property type="molecule type" value="Genomic_DNA"/>
</dbReference>
<evidence type="ECO:0000313" key="2">
    <source>
        <dbReference type="EMBL" id="GJE86266.1"/>
    </source>
</evidence>
<dbReference type="Proteomes" id="UP000703269">
    <property type="component" value="Unassembled WGS sequence"/>
</dbReference>
<proteinExistence type="predicted"/>
<evidence type="ECO:0000256" key="1">
    <source>
        <dbReference type="SAM" id="MobiDB-lite"/>
    </source>
</evidence>
<feature type="region of interest" description="Disordered" evidence="1">
    <location>
        <begin position="90"/>
        <end position="126"/>
    </location>
</feature>